<evidence type="ECO:0000259" key="3">
    <source>
        <dbReference type="Pfam" id="PF00501"/>
    </source>
</evidence>
<dbReference type="InterPro" id="IPR042099">
    <property type="entry name" value="ANL_N_sf"/>
</dbReference>
<protein>
    <submittedName>
        <fullName evidence="5">Long-chain fatty acid--CoA ligase</fullName>
    </submittedName>
</protein>
<dbReference type="InterPro" id="IPR020459">
    <property type="entry name" value="AMP-binding"/>
</dbReference>
<dbReference type="Pfam" id="PF13193">
    <property type="entry name" value="AMP-binding_C"/>
    <property type="match status" value="1"/>
</dbReference>
<dbReference type="FunFam" id="3.30.300.30:FF:000008">
    <property type="entry name" value="2,3-dihydroxybenzoate-AMP ligase"/>
    <property type="match status" value="1"/>
</dbReference>
<dbReference type="PROSITE" id="PS00455">
    <property type="entry name" value="AMP_BINDING"/>
    <property type="match status" value="1"/>
</dbReference>
<organism evidence="5 6">
    <name type="scientific">Pseudoglutamicibacter cumminsii</name>
    <dbReference type="NCBI Taxonomy" id="156979"/>
    <lineage>
        <taxon>Bacteria</taxon>
        <taxon>Bacillati</taxon>
        <taxon>Actinomycetota</taxon>
        <taxon>Actinomycetes</taxon>
        <taxon>Micrococcales</taxon>
        <taxon>Micrococcaceae</taxon>
        <taxon>Pseudoglutamicibacter</taxon>
    </lineage>
</organism>
<evidence type="ECO:0000313" key="6">
    <source>
        <dbReference type="Proteomes" id="UP001240483"/>
    </source>
</evidence>
<comment type="similarity">
    <text evidence="1">Belongs to the ATP-dependent AMP-binding enzyme family.</text>
</comment>
<accession>A0AAP4FEE4</accession>
<dbReference type="Pfam" id="PF00501">
    <property type="entry name" value="AMP-binding"/>
    <property type="match status" value="1"/>
</dbReference>
<dbReference type="Proteomes" id="UP001240483">
    <property type="component" value="Unassembled WGS sequence"/>
</dbReference>
<feature type="domain" description="AMP-dependent synthetase/ligase" evidence="3">
    <location>
        <begin position="11"/>
        <end position="368"/>
    </location>
</feature>
<dbReference type="InterPro" id="IPR025110">
    <property type="entry name" value="AMP-bd_C"/>
</dbReference>
<feature type="domain" description="AMP-binding enzyme C-terminal" evidence="4">
    <location>
        <begin position="418"/>
        <end position="493"/>
    </location>
</feature>
<keyword evidence="2 5" id="KW-0436">Ligase</keyword>
<dbReference type="InterPro" id="IPR045851">
    <property type="entry name" value="AMP-bd_C_sf"/>
</dbReference>
<dbReference type="RefSeq" id="WP_101630919.1">
    <property type="nucleotide sequence ID" value="NZ_JASODW010000002.1"/>
</dbReference>
<dbReference type="GO" id="GO:0016878">
    <property type="term" value="F:acid-thiol ligase activity"/>
    <property type="evidence" value="ECO:0007669"/>
    <property type="project" value="UniProtKB-ARBA"/>
</dbReference>
<evidence type="ECO:0000313" key="5">
    <source>
        <dbReference type="EMBL" id="MDK6274693.1"/>
    </source>
</evidence>
<dbReference type="PRINTS" id="PR00154">
    <property type="entry name" value="AMPBINDING"/>
</dbReference>
<dbReference type="SUPFAM" id="SSF56801">
    <property type="entry name" value="Acetyl-CoA synthetase-like"/>
    <property type="match status" value="1"/>
</dbReference>
<comment type="caution">
    <text evidence="5">The sequence shown here is derived from an EMBL/GenBank/DDBJ whole genome shotgun (WGS) entry which is preliminary data.</text>
</comment>
<evidence type="ECO:0000259" key="4">
    <source>
        <dbReference type="Pfam" id="PF13193"/>
    </source>
</evidence>
<dbReference type="NCBIfam" id="NF004837">
    <property type="entry name" value="PRK06187.1"/>
    <property type="match status" value="1"/>
</dbReference>
<evidence type="ECO:0000256" key="2">
    <source>
        <dbReference type="ARBA" id="ARBA00022598"/>
    </source>
</evidence>
<dbReference type="Gene3D" id="3.30.300.30">
    <property type="match status" value="1"/>
</dbReference>
<dbReference type="PANTHER" id="PTHR43767">
    <property type="entry name" value="LONG-CHAIN-FATTY-ACID--COA LIGASE"/>
    <property type="match status" value="1"/>
</dbReference>
<gene>
    <name evidence="5" type="ORF">QP116_02860</name>
</gene>
<dbReference type="EMBL" id="JASODW010000002">
    <property type="protein sequence ID" value="MDK6274693.1"/>
    <property type="molecule type" value="Genomic_DNA"/>
</dbReference>
<dbReference type="InterPro" id="IPR020845">
    <property type="entry name" value="AMP-binding_CS"/>
</dbReference>
<dbReference type="CDD" id="cd17631">
    <property type="entry name" value="FACL_FadD13-like"/>
    <property type="match status" value="1"/>
</dbReference>
<reference evidence="5" key="1">
    <citation type="submission" date="2023-05" db="EMBL/GenBank/DDBJ databases">
        <title>Cataloging the Phylogenetic Diversity of Human Bladder Bacteria.</title>
        <authorList>
            <person name="Du J."/>
        </authorList>
    </citation>
    <scope>NUCLEOTIDE SEQUENCE</scope>
    <source>
        <strain evidence="5">UMB9978</strain>
    </source>
</reference>
<dbReference type="Gene3D" id="3.40.50.12780">
    <property type="entry name" value="N-terminal domain of ligase-like"/>
    <property type="match status" value="1"/>
</dbReference>
<proteinExistence type="inferred from homology"/>
<dbReference type="AlphaFoldDB" id="A0AAP4FEE4"/>
<dbReference type="InterPro" id="IPR050237">
    <property type="entry name" value="ATP-dep_AMP-bd_enzyme"/>
</dbReference>
<name>A0AAP4FEE4_9MICC</name>
<evidence type="ECO:0000256" key="1">
    <source>
        <dbReference type="ARBA" id="ARBA00006432"/>
    </source>
</evidence>
<dbReference type="InterPro" id="IPR000873">
    <property type="entry name" value="AMP-dep_synth/lig_dom"/>
</dbReference>
<dbReference type="PANTHER" id="PTHR43767:SF1">
    <property type="entry name" value="NONRIBOSOMAL PEPTIDE SYNTHASE PES1 (EUROFUNG)-RELATED"/>
    <property type="match status" value="1"/>
</dbReference>
<sequence length="505" mass="54326">MNIGVGTYPRRRAGVRPEAVALEFEGTTYTYGEVAERVDRLAQALVAGGASRGDRIAYVGFNHPALLETFFATTLLGGTSVLVNPRLSPAEVQFIVEDSGASVVVYGNDQVPTAERLATNLTGLRLIAVEGEDGPGERYEAVLAASSAEPVDAEVDDDDVALIMYTSGTTGRPKGAMLTHRNLTFQYLNAFTGTDLRQDEVMLTVAPLFHIAGLNMTTIPTFMMGGRIIIQRAFRPKDVLDEISRSKVTGSFMVPAMLDFLSQDPAFDEADLSSLRSVMVGGSPLPERSIRLWQDRGVKIVQGFGMTETAPGVCLLEASDALSHAGTAGRPHFFAEVRLVDPVTGEDVENGTAGEVWVRGPQVMKGYWNREEATAAALEGGWYHTGDIAVRDGEGYFTIKDRIKDMYISGGENVYPAEVENALLSLDGVAEAAVVGVPNERWGESGLAFVVPADGASLDPEEIRGKLAELLAKYKVPGQVRLVEELPRTTTGKIRKAVLRESAVA</sequence>